<evidence type="ECO:0000256" key="2">
    <source>
        <dbReference type="SAM" id="MobiDB-lite"/>
    </source>
</evidence>
<feature type="compositionally biased region" description="Basic and acidic residues" evidence="2">
    <location>
        <begin position="179"/>
        <end position="195"/>
    </location>
</feature>
<keyword evidence="4" id="KW-1185">Reference proteome</keyword>
<feature type="compositionally biased region" description="Basic and acidic residues" evidence="2">
    <location>
        <begin position="8"/>
        <end position="18"/>
    </location>
</feature>
<name>A0A194XIM9_MOLSC</name>
<sequence length="643" mass="73247">MPDPLSQVRERHHQDLVESKGTQGPRNAATAENNSITRKPTNSEQKVSSKQNPAGLPRNKSAPQHAHRQPETKSRASQPMPPSIPPRRSKANEEGHIGKQKQANPKQASPKQASPKQASPKQASPDVEQRPKAQSSQHDGDPAQFRRLNTQSRGEIAHKKQLSKERLDEISRPKHITPKKVDVQKGSRPQTERKAARPATDQKAMAKQRAVELPFNDQWTKSKIEREEEIRGPPGMYVQRIEQNVPSFDAFSGLTSFLGWDNKRQHAMEMEINNLEKRLWHSQKKNEELKYNMSELSQTNDALQDDLRKVQQKSFNQMTKSAWTPLEDRAIQEVLEEIHQDIEAWAEDNCVESFDEIKGCLDETHQAALLEICKNVADVTQDGLGAQFQWWEERDVDPILLLTALSTFQMYSCVFNNEFLAMEVIVEDSMGTMVDVYRKLAELDSKQAHVWRSQLMRIIVGTPRSSGRFDGISSEVDVSDFIKRYCAGLIEEFEERPEAAFLKTKLSVESRESLLGCWTRAAEVFAQLQTQVAKVQWSANEHLRSTVNPRYVESHRSQAFPKGRNDGKAISLVISPMVVFFGNEDGEKYEVWRAVCKATVLVIEEEIENEETEEESEGQASEEETEEETSEDKLPEEQVEEEL</sequence>
<evidence type="ECO:0000313" key="4">
    <source>
        <dbReference type="Proteomes" id="UP000070700"/>
    </source>
</evidence>
<dbReference type="InParanoid" id="A0A194XIM9"/>
<gene>
    <name evidence="3" type="ORF">LY89DRAFT_779557</name>
</gene>
<evidence type="ECO:0000313" key="3">
    <source>
        <dbReference type="EMBL" id="KUJ19622.1"/>
    </source>
</evidence>
<feature type="region of interest" description="Disordered" evidence="2">
    <location>
        <begin position="1"/>
        <end position="203"/>
    </location>
</feature>
<organism evidence="3 4">
    <name type="scientific">Mollisia scopiformis</name>
    <name type="common">Conifer needle endophyte fungus</name>
    <name type="synonym">Phialocephala scopiformis</name>
    <dbReference type="NCBI Taxonomy" id="149040"/>
    <lineage>
        <taxon>Eukaryota</taxon>
        <taxon>Fungi</taxon>
        <taxon>Dikarya</taxon>
        <taxon>Ascomycota</taxon>
        <taxon>Pezizomycotina</taxon>
        <taxon>Leotiomycetes</taxon>
        <taxon>Helotiales</taxon>
        <taxon>Mollisiaceae</taxon>
        <taxon>Mollisia</taxon>
    </lineage>
</organism>
<reference evidence="3 4" key="1">
    <citation type="submission" date="2015-10" db="EMBL/GenBank/DDBJ databases">
        <title>Full genome of DAOMC 229536 Phialocephala scopiformis, a fungal endophyte of spruce producing the potent anti-insectan compound rugulosin.</title>
        <authorList>
            <consortium name="DOE Joint Genome Institute"/>
            <person name="Walker A.K."/>
            <person name="Frasz S.L."/>
            <person name="Seifert K.A."/>
            <person name="Miller J.D."/>
            <person name="Mondo S.J."/>
            <person name="Labutti K."/>
            <person name="Lipzen A."/>
            <person name="Dockter R."/>
            <person name="Kennedy M."/>
            <person name="Grigoriev I.V."/>
            <person name="Spatafora J.W."/>
        </authorList>
    </citation>
    <scope>NUCLEOTIDE SEQUENCE [LARGE SCALE GENOMIC DNA]</scope>
    <source>
        <strain evidence="3 4">CBS 120377</strain>
    </source>
</reference>
<feature type="compositionally biased region" description="Polar residues" evidence="2">
    <location>
        <begin position="101"/>
        <end position="122"/>
    </location>
</feature>
<feature type="compositionally biased region" description="Polar residues" evidence="2">
    <location>
        <begin position="20"/>
        <end position="52"/>
    </location>
</feature>
<proteinExistence type="predicted"/>
<feature type="compositionally biased region" description="Acidic residues" evidence="2">
    <location>
        <begin position="605"/>
        <end position="630"/>
    </location>
</feature>
<dbReference type="EMBL" id="KQ947410">
    <property type="protein sequence ID" value="KUJ19622.1"/>
    <property type="molecule type" value="Genomic_DNA"/>
</dbReference>
<dbReference type="GeneID" id="28832029"/>
<dbReference type="AlphaFoldDB" id="A0A194XIM9"/>
<dbReference type="Proteomes" id="UP000070700">
    <property type="component" value="Unassembled WGS sequence"/>
</dbReference>
<protein>
    <submittedName>
        <fullName evidence="3">Uncharacterized protein</fullName>
    </submittedName>
</protein>
<feature type="region of interest" description="Disordered" evidence="2">
    <location>
        <begin position="605"/>
        <end position="643"/>
    </location>
</feature>
<dbReference type="KEGG" id="psco:LY89DRAFT_779557"/>
<accession>A0A194XIM9</accession>
<evidence type="ECO:0000256" key="1">
    <source>
        <dbReference type="SAM" id="Coils"/>
    </source>
</evidence>
<keyword evidence="1" id="KW-0175">Coiled coil</keyword>
<dbReference type="RefSeq" id="XP_018073977.1">
    <property type="nucleotide sequence ID" value="XM_018222303.1"/>
</dbReference>
<dbReference type="OrthoDB" id="4156714at2759"/>
<feature type="compositionally biased region" description="Basic and acidic residues" evidence="2">
    <location>
        <begin position="155"/>
        <end position="172"/>
    </location>
</feature>
<feature type="coiled-coil region" evidence="1">
    <location>
        <begin position="272"/>
        <end position="313"/>
    </location>
</feature>